<dbReference type="UniPathway" id="UPA00053">
    <property type="reaction ID" value="UER00086"/>
</dbReference>
<protein>
    <recommendedName>
        <fullName evidence="4">3-dehydroquinate dehydratase</fullName>
        <shortName evidence="4">3-dehydroquinase</shortName>
        <ecNumber evidence="4">4.2.1.10</ecNumber>
    </recommendedName>
    <alternativeName>
        <fullName evidence="4">Type I DHQase</fullName>
    </alternativeName>
    <alternativeName>
        <fullName evidence="4">Type I dehydroquinase</fullName>
        <shortName evidence="4">DHQ1</shortName>
    </alternativeName>
</protein>
<dbReference type="GO" id="GO:0003855">
    <property type="term" value="F:3-dehydroquinate dehydratase activity"/>
    <property type="evidence" value="ECO:0007669"/>
    <property type="project" value="UniProtKB-UniRule"/>
</dbReference>
<dbReference type="CDD" id="cd00502">
    <property type="entry name" value="DHQase_I"/>
    <property type="match status" value="1"/>
</dbReference>
<dbReference type="NCBIfam" id="TIGR01093">
    <property type="entry name" value="aroD"/>
    <property type="match status" value="1"/>
</dbReference>
<gene>
    <name evidence="4" type="primary">aroD</name>
    <name evidence="5" type="ORF">A3A93_01165</name>
</gene>
<dbReference type="AlphaFoldDB" id="A0A1F7IR29"/>
<dbReference type="HAMAP" id="MF_00214">
    <property type="entry name" value="AroD"/>
    <property type="match status" value="1"/>
</dbReference>
<dbReference type="GO" id="GO:0009423">
    <property type="term" value="P:chorismate biosynthetic process"/>
    <property type="evidence" value="ECO:0007669"/>
    <property type="project" value="UniProtKB-UniRule"/>
</dbReference>
<dbReference type="InterPro" id="IPR050146">
    <property type="entry name" value="Type-I_3-dehydroquinase"/>
</dbReference>
<dbReference type="InterPro" id="IPR013785">
    <property type="entry name" value="Aldolase_TIM"/>
</dbReference>
<dbReference type="InterPro" id="IPR001381">
    <property type="entry name" value="DHquinase_I"/>
</dbReference>
<comment type="caution">
    <text evidence="5">The sequence shown here is derived from an EMBL/GenBank/DDBJ whole genome shotgun (WGS) entry which is preliminary data.</text>
</comment>
<dbReference type="GO" id="GO:0008652">
    <property type="term" value="P:amino acid biosynthetic process"/>
    <property type="evidence" value="ECO:0007669"/>
    <property type="project" value="UniProtKB-KW"/>
</dbReference>
<proteinExistence type="inferred from homology"/>
<comment type="caution">
    <text evidence="4">Lacks conserved residue(s) required for the propagation of feature annotation.</text>
</comment>
<dbReference type="Proteomes" id="UP000177141">
    <property type="component" value="Unassembled WGS sequence"/>
</dbReference>
<dbReference type="Pfam" id="PF01487">
    <property type="entry name" value="DHquinase_I"/>
    <property type="match status" value="1"/>
</dbReference>
<evidence type="ECO:0000256" key="2">
    <source>
        <dbReference type="ARBA" id="ARBA00023239"/>
    </source>
</evidence>
<dbReference type="STRING" id="1802061.A3A93_01165"/>
<dbReference type="SUPFAM" id="SSF51569">
    <property type="entry name" value="Aldolase"/>
    <property type="match status" value="1"/>
</dbReference>
<feature type="active site" description="Schiff-base intermediate with substrate" evidence="4">
    <location>
        <position position="143"/>
    </location>
</feature>
<accession>A0A1F7IR29</accession>
<keyword evidence="4" id="KW-0028">Amino-acid biosynthesis</keyword>
<feature type="binding site" evidence="4">
    <location>
        <position position="207"/>
    </location>
    <ligand>
        <name>3-dehydroquinate</name>
        <dbReference type="ChEBI" id="CHEBI:32364"/>
    </ligand>
</feature>
<dbReference type="GO" id="GO:0046279">
    <property type="term" value="P:3,4-dihydroxybenzoate biosynthetic process"/>
    <property type="evidence" value="ECO:0007669"/>
    <property type="project" value="TreeGrafter"/>
</dbReference>
<evidence type="ECO:0000256" key="3">
    <source>
        <dbReference type="ARBA" id="ARBA00023270"/>
    </source>
</evidence>
<dbReference type="Gene3D" id="3.20.20.70">
    <property type="entry name" value="Aldolase class I"/>
    <property type="match status" value="1"/>
</dbReference>
<dbReference type="PANTHER" id="PTHR43699:SF1">
    <property type="entry name" value="3-DEHYDROQUINATE DEHYDRATASE"/>
    <property type="match status" value="1"/>
</dbReference>
<sequence length="225" mass="26071">MNIRICTPVIGTTLDDFLSNLKKTEEISDFVELRVDYIQDFTETNVEVIRKETNVQSIFTCRKKEEGGKFNGDENNRVGILQKAIELGFDHVDIELSTIKEYQFKRDNTKLIISYHNFVETPSYWDMQSIIYEMNEFKPDILKIATVLTEEYETTKIYRLLTNKPHNEERIVIGMGEKGRVTRILVPLLGSYLTYASTEFGESAPGQIGIEELKNIYNTILSFRT</sequence>
<feature type="binding site" evidence="4">
    <location>
        <position position="183"/>
    </location>
    <ligand>
        <name>3-dehydroquinate</name>
        <dbReference type="ChEBI" id="CHEBI:32364"/>
    </ligand>
</feature>
<evidence type="ECO:0000256" key="4">
    <source>
        <dbReference type="HAMAP-Rule" id="MF_00214"/>
    </source>
</evidence>
<keyword evidence="4" id="KW-0057">Aromatic amino acid biosynthesis</keyword>
<keyword evidence="2 4" id="KW-0456">Lyase</keyword>
<organism evidence="5 6">
    <name type="scientific">Candidatus Roizmanbacteria bacterium RIFCSPLOWO2_01_FULL_38_12</name>
    <dbReference type="NCBI Taxonomy" id="1802061"/>
    <lineage>
        <taxon>Bacteria</taxon>
        <taxon>Candidatus Roizmaniibacteriota</taxon>
    </lineage>
</organism>
<name>A0A1F7IR29_9BACT</name>
<reference evidence="5 6" key="1">
    <citation type="journal article" date="2016" name="Nat. Commun.">
        <title>Thousands of microbial genomes shed light on interconnected biogeochemical processes in an aquifer system.</title>
        <authorList>
            <person name="Anantharaman K."/>
            <person name="Brown C.T."/>
            <person name="Hug L.A."/>
            <person name="Sharon I."/>
            <person name="Castelle C.J."/>
            <person name="Probst A.J."/>
            <person name="Thomas B.C."/>
            <person name="Singh A."/>
            <person name="Wilkins M.J."/>
            <person name="Karaoz U."/>
            <person name="Brodie E.L."/>
            <person name="Williams K.H."/>
            <person name="Hubbard S.S."/>
            <person name="Banfield J.F."/>
        </authorList>
    </citation>
    <scope>NUCLEOTIDE SEQUENCE [LARGE SCALE GENOMIC DNA]</scope>
</reference>
<evidence type="ECO:0000313" key="6">
    <source>
        <dbReference type="Proteomes" id="UP000177141"/>
    </source>
</evidence>
<feature type="binding site" evidence="4">
    <location>
        <position position="203"/>
    </location>
    <ligand>
        <name>3-dehydroquinate</name>
        <dbReference type="ChEBI" id="CHEBI:32364"/>
    </ligand>
</feature>
<dbReference type="EMBL" id="MGAL01000048">
    <property type="protein sequence ID" value="OGK45808.1"/>
    <property type="molecule type" value="Genomic_DNA"/>
</dbReference>
<dbReference type="EC" id="4.2.1.10" evidence="4"/>
<comment type="similarity">
    <text evidence="4">Belongs to the type-I 3-dehydroquinase family.</text>
</comment>
<dbReference type="PANTHER" id="PTHR43699">
    <property type="entry name" value="3-DEHYDROQUINATE DEHYDRATASE"/>
    <property type="match status" value="1"/>
</dbReference>
<comment type="subunit">
    <text evidence="4">Homodimer.</text>
</comment>
<feature type="binding site" evidence="4">
    <location>
        <position position="62"/>
    </location>
    <ligand>
        <name>3-dehydroquinate</name>
        <dbReference type="ChEBI" id="CHEBI:32364"/>
    </ligand>
</feature>
<comment type="catalytic activity">
    <reaction evidence="1 4">
        <text>3-dehydroquinate = 3-dehydroshikimate + H2O</text>
        <dbReference type="Rhea" id="RHEA:21096"/>
        <dbReference type="ChEBI" id="CHEBI:15377"/>
        <dbReference type="ChEBI" id="CHEBI:16630"/>
        <dbReference type="ChEBI" id="CHEBI:32364"/>
        <dbReference type="EC" id="4.2.1.10"/>
    </reaction>
</comment>
<feature type="binding site" evidence="4">
    <location>
        <begin position="32"/>
        <end position="34"/>
    </location>
    <ligand>
        <name>3-dehydroquinate</name>
        <dbReference type="ChEBI" id="CHEBI:32364"/>
    </ligand>
</feature>
<comment type="function">
    <text evidence="4">Involved in the third step of the chorismate pathway, which leads to the biosynthesis of aromatic amino acids. Catalyzes the cis-dehydration of 3-dehydroquinate (DHQ) and introduces the first double bond of the aromatic ring to yield 3-dehydroshikimate.</text>
</comment>
<feature type="active site" description="Proton donor/acceptor" evidence="4">
    <location>
        <position position="116"/>
    </location>
</feature>
<evidence type="ECO:0000313" key="5">
    <source>
        <dbReference type="EMBL" id="OGK45808.1"/>
    </source>
</evidence>
<comment type="pathway">
    <text evidence="4">Metabolic intermediate biosynthesis; chorismate biosynthesis; chorismate from D-erythrose 4-phosphate and phosphoenolpyruvate: step 3/7.</text>
</comment>
<dbReference type="GO" id="GO:0009073">
    <property type="term" value="P:aromatic amino acid family biosynthetic process"/>
    <property type="evidence" value="ECO:0007669"/>
    <property type="project" value="UniProtKB-KW"/>
</dbReference>
<evidence type="ECO:0000256" key="1">
    <source>
        <dbReference type="ARBA" id="ARBA00001864"/>
    </source>
</evidence>
<keyword evidence="3 4" id="KW-0704">Schiff base</keyword>